<evidence type="ECO:0000313" key="1">
    <source>
        <dbReference type="EMBL" id="RMH88373.1"/>
    </source>
</evidence>
<accession>A0A3M2HKG9</accession>
<organism evidence="1 2">
    <name type="scientific">Solilutibacter pythonis</name>
    <dbReference type="NCBI Taxonomy" id="2483112"/>
    <lineage>
        <taxon>Bacteria</taxon>
        <taxon>Pseudomonadati</taxon>
        <taxon>Pseudomonadota</taxon>
        <taxon>Gammaproteobacteria</taxon>
        <taxon>Lysobacterales</taxon>
        <taxon>Lysobacteraceae</taxon>
        <taxon>Solilutibacter</taxon>
    </lineage>
</organism>
<keyword evidence="2" id="KW-1185">Reference proteome</keyword>
<sequence length="269" mass="30277">MDSPLRNYCEYTHRSYVRPSTDRNTPALRGSICELVPMACTGYELPFPKISSMRHAWLPTMTRKIQKALFIGAHPDDIELGCGGTIAKFIERDIEPYCLVATRGGTAAFGHDRVQETATALNTLGVPMENIVQHDFPDARLDSVPLFELIRCIENTVASIKPDRVYTMFREDRHQDHRAVFHASDVACRKVPQILVYETPSAYPNFVPTFFEALSPAQIQLKKTALAAHVSQGERIYMDHEAITAACKFRATQVGLNQCEGFIAHKFIF</sequence>
<dbReference type="InterPro" id="IPR024078">
    <property type="entry name" value="LmbE-like_dom_sf"/>
</dbReference>
<dbReference type="Pfam" id="PF02585">
    <property type="entry name" value="PIG-L"/>
    <property type="match status" value="1"/>
</dbReference>
<protein>
    <submittedName>
        <fullName evidence="1">PIG-L family deacetylase</fullName>
    </submittedName>
</protein>
<dbReference type="SUPFAM" id="SSF102588">
    <property type="entry name" value="LmbE-like"/>
    <property type="match status" value="1"/>
</dbReference>
<proteinExistence type="predicted"/>
<dbReference type="InterPro" id="IPR003737">
    <property type="entry name" value="GlcNAc_PI_deacetylase-related"/>
</dbReference>
<dbReference type="AlphaFoldDB" id="A0A3M2HKG9"/>
<dbReference type="GO" id="GO:0016811">
    <property type="term" value="F:hydrolase activity, acting on carbon-nitrogen (but not peptide) bonds, in linear amides"/>
    <property type="evidence" value="ECO:0007669"/>
    <property type="project" value="TreeGrafter"/>
</dbReference>
<evidence type="ECO:0000313" key="2">
    <source>
        <dbReference type="Proteomes" id="UP000275012"/>
    </source>
</evidence>
<dbReference type="Proteomes" id="UP000275012">
    <property type="component" value="Unassembled WGS sequence"/>
</dbReference>
<comment type="caution">
    <text evidence="1">The sequence shown here is derived from an EMBL/GenBank/DDBJ whole genome shotgun (WGS) entry which is preliminary data.</text>
</comment>
<dbReference type="PANTHER" id="PTHR12993:SF30">
    <property type="entry name" value="N-ACETYL-ALPHA-D-GLUCOSAMINYL L-MALATE DEACETYLASE 1"/>
    <property type="match status" value="1"/>
</dbReference>
<reference evidence="1 2" key="1">
    <citation type="submission" date="2018-10" db="EMBL/GenBank/DDBJ databases">
        <title>Proposal of Lysobacter pythonis sp. nov. isolated from royal pythons (Python regius).</title>
        <authorList>
            <person name="Hans-Juergen B."/>
            <person name="Huptas C."/>
            <person name="Sandra B."/>
            <person name="Igor L."/>
            <person name="Joachim S."/>
            <person name="Siegfried S."/>
            <person name="Mareike W."/>
            <person name="Peter K."/>
        </authorList>
    </citation>
    <scope>NUCLEOTIDE SEQUENCE [LARGE SCALE GENOMIC DNA]</scope>
    <source>
        <strain evidence="1 2">4284/11</strain>
    </source>
</reference>
<dbReference type="Gene3D" id="3.40.50.10320">
    <property type="entry name" value="LmbE-like"/>
    <property type="match status" value="1"/>
</dbReference>
<gene>
    <name evidence="1" type="ORF">EBB59_11930</name>
</gene>
<name>A0A3M2HKG9_9GAMM</name>
<dbReference type="PANTHER" id="PTHR12993">
    <property type="entry name" value="N-ACETYLGLUCOSAMINYL-PHOSPHATIDYLINOSITOL DE-N-ACETYLASE-RELATED"/>
    <property type="match status" value="1"/>
</dbReference>
<dbReference type="EMBL" id="RFLY01000020">
    <property type="protein sequence ID" value="RMH88373.1"/>
    <property type="molecule type" value="Genomic_DNA"/>
</dbReference>